<keyword evidence="1" id="KW-0175">Coiled coil</keyword>
<dbReference type="PANTHER" id="PTHR10015">
    <property type="entry name" value="HEAT SHOCK TRANSCRIPTION FACTOR"/>
    <property type="match status" value="1"/>
</dbReference>
<evidence type="ECO:0000313" key="2">
    <source>
        <dbReference type="EMBL" id="KAJ8550972.1"/>
    </source>
</evidence>
<sequence length="210" mass="24024">MCSLDHYVVLIDVKLLGFRKVNSNLRKISNDGFIIGQKYLLRNISRSKPAHGHSQQQQFHGQSALVGACVEVGKFGLEKEVERLKRDKNVLMQELVKLRQHHQTTNNQIQTIVQNLQIMEQRHQQMMSFLTKDLNNPGFLAQFVHQQNDINKRMMEGNKKCRIRQDIPSDDHSSSPANGQIVKYQPIMNEAAKAILMQITGLDSIGIQLL</sequence>
<proteinExistence type="predicted"/>
<dbReference type="Proteomes" id="UP001152561">
    <property type="component" value="Unassembled WGS sequence"/>
</dbReference>
<reference evidence="3" key="1">
    <citation type="journal article" date="2023" name="Proc. Natl. Acad. Sci. U.S.A.">
        <title>Genomic and structural basis for evolution of tropane alkaloid biosynthesis.</title>
        <authorList>
            <person name="Wanga Y.-J."/>
            <person name="Taina T."/>
            <person name="Yua J.-Y."/>
            <person name="Lia J."/>
            <person name="Xua B."/>
            <person name="Chenc J."/>
            <person name="D'Auriad J.C."/>
            <person name="Huanga J.-P."/>
            <person name="Huanga S.-X."/>
        </authorList>
    </citation>
    <scope>NUCLEOTIDE SEQUENCE [LARGE SCALE GENOMIC DNA]</scope>
    <source>
        <strain evidence="3">cv. KIB-2019</strain>
    </source>
</reference>
<dbReference type="EMBL" id="JAJAGQ010000010">
    <property type="protein sequence ID" value="KAJ8550972.1"/>
    <property type="molecule type" value="Genomic_DNA"/>
</dbReference>
<dbReference type="AlphaFoldDB" id="A0A9Q1RCU1"/>
<name>A0A9Q1RCU1_9SOLA</name>
<dbReference type="GO" id="GO:0006357">
    <property type="term" value="P:regulation of transcription by RNA polymerase II"/>
    <property type="evidence" value="ECO:0007669"/>
    <property type="project" value="TreeGrafter"/>
</dbReference>
<dbReference type="GO" id="GO:0003700">
    <property type="term" value="F:DNA-binding transcription factor activity"/>
    <property type="evidence" value="ECO:0007669"/>
    <property type="project" value="TreeGrafter"/>
</dbReference>
<dbReference type="GO" id="GO:0005634">
    <property type="term" value="C:nucleus"/>
    <property type="evidence" value="ECO:0007669"/>
    <property type="project" value="TreeGrafter"/>
</dbReference>
<comment type="caution">
    <text evidence="2">The sequence shown here is derived from an EMBL/GenBank/DDBJ whole genome shotgun (WGS) entry which is preliminary data.</text>
</comment>
<dbReference type="GO" id="GO:0000978">
    <property type="term" value="F:RNA polymerase II cis-regulatory region sequence-specific DNA binding"/>
    <property type="evidence" value="ECO:0007669"/>
    <property type="project" value="TreeGrafter"/>
</dbReference>
<accession>A0A9Q1RCU1</accession>
<evidence type="ECO:0000313" key="3">
    <source>
        <dbReference type="Proteomes" id="UP001152561"/>
    </source>
</evidence>
<dbReference type="PANTHER" id="PTHR10015:SF387">
    <property type="entry name" value="HSF-TYPE DNA-BINDING DOMAIN-CONTAINING PROTEIN"/>
    <property type="match status" value="1"/>
</dbReference>
<organism evidence="2 3">
    <name type="scientific">Anisodus acutangulus</name>
    <dbReference type="NCBI Taxonomy" id="402998"/>
    <lineage>
        <taxon>Eukaryota</taxon>
        <taxon>Viridiplantae</taxon>
        <taxon>Streptophyta</taxon>
        <taxon>Embryophyta</taxon>
        <taxon>Tracheophyta</taxon>
        <taxon>Spermatophyta</taxon>
        <taxon>Magnoliopsida</taxon>
        <taxon>eudicotyledons</taxon>
        <taxon>Gunneridae</taxon>
        <taxon>Pentapetalae</taxon>
        <taxon>asterids</taxon>
        <taxon>lamiids</taxon>
        <taxon>Solanales</taxon>
        <taxon>Solanaceae</taxon>
        <taxon>Solanoideae</taxon>
        <taxon>Hyoscyameae</taxon>
        <taxon>Anisodus</taxon>
    </lineage>
</organism>
<evidence type="ECO:0000256" key="1">
    <source>
        <dbReference type="SAM" id="Coils"/>
    </source>
</evidence>
<protein>
    <submittedName>
        <fullName evidence="2">Uncharacterized protein</fullName>
    </submittedName>
</protein>
<dbReference type="OrthoDB" id="60033at2759"/>
<keyword evidence="3" id="KW-1185">Reference proteome</keyword>
<gene>
    <name evidence="2" type="ORF">K7X08_000342</name>
</gene>
<feature type="coiled-coil region" evidence="1">
    <location>
        <begin position="74"/>
        <end position="101"/>
    </location>
</feature>
<dbReference type="GO" id="GO:0034605">
    <property type="term" value="P:cellular response to heat"/>
    <property type="evidence" value="ECO:0007669"/>
    <property type="project" value="TreeGrafter"/>
</dbReference>